<evidence type="ECO:0000313" key="1">
    <source>
        <dbReference type="EMBL" id="KAJ9609645.1"/>
    </source>
</evidence>
<dbReference type="Proteomes" id="UP001172673">
    <property type="component" value="Unassembled WGS sequence"/>
</dbReference>
<evidence type="ECO:0000313" key="2">
    <source>
        <dbReference type="Proteomes" id="UP001172673"/>
    </source>
</evidence>
<dbReference type="AlphaFoldDB" id="A0AA39CIU3"/>
<protein>
    <submittedName>
        <fullName evidence="1">Uncharacterized protein</fullName>
    </submittedName>
</protein>
<sequence>MSVYQLFFVFGKTGTYLLDHPQGCVRRNCPQELVAKLDSLRIQQIESLALDANGNFFLRGTDNAGRIWCYRGGEAVGTYATLEDIAYKNGALTPHEIRATYGSAIGHVAAWSGNGSWRWFSHDNIGIPDWVMKDPRHIKQVALGLDRSWFVLWTDGHCDYACGNSYPELYHSLQNQRRGDVVFVAMKPHRENEYFIALADGRVHIRASAICEADVVHILSTYDQLEVISSEVSNFSHRVVSQPSIPQRARKREFLNGLVQNVGGGIVSAIVTTVLTASCCVM</sequence>
<reference evidence="1" key="1">
    <citation type="submission" date="2022-10" db="EMBL/GenBank/DDBJ databases">
        <title>Culturing micro-colonial fungi from biological soil crusts in the Mojave desert and describing Neophaeococcomyces mojavensis, and introducing the new genera and species Taxawa tesnikishii.</title>
        <authorList>
            <person name="Kurbessoian T."/>
            <person name="Stajich J.E."/>
        </authorList>
    </citation>
    <scope>NUCLEOTIDE SEQUENCE</scope>
    <source>
        <strain evidence="1">TK_41</strain>
    </source>
</reference>
<name>A0AA39CIU3_9EURO</name>
<dbReference type="EMBL" id="JAPDRK010000008">
    <property type="protein sequence ID" value="KAJ9609645.1"/>
    <property type="molecule type" value="Genomic_DNA"/>
</dbReference>
<keyword evidence="2" id="KW-1185">Reference proteome</keyword>
<gene>
    <name evidence="1" type="ORF">H2200_005973</name>
</gene>
<comment type="caution">
    <text evidence="1">The sequence shown here is derived from an EMBL/GenBank/DDBJ whole genome shotgun (WGS) entry which is preliminary data.</text>
</comment>
<organism evidence="1 2">
    <name type="scientific">Cladophialophora chaetospira</name>
    <dbReference type="NCBI Taxonomy" id="386627"/>
    <lineage>
        <taxon>Eukaryota</taxon>
        <taxon>Fungi</taxon>
        <taxon>Dikarya</taxon>
        <taxon>Ascomycota</taxon>
        <taxon>Pezizomycotina</taxon>
        <taxon>Eurotiomycetes</taxon>
        <taxon>Chaetothyriomycetidae</taxon>
        <taxon>Chaetothyriales</taxon>
        <taxon>Herpotrichiellaceae</taxon>
        <taxon>Cladophialophora</taxon>
    </lineage>
</organism>
<accession>A0AA39CIU3</accession>
<proteinExistence type="predicted"/>